<dbReference type="InterPro" id="IPR051539">
    <property type="entry name" value="T4SS-coupling_protein"/>
</dbReference>
<keyword evidence="2" id="KW-1003">Cell membrane</keyword>
<dbReference type="GO" id="GO:0003677">
    <property type="term" value="F:DNA binding"/>
    <property type="evidence" value="ECO:0007669"/>
    <property type="project" value="UniProtKB-KW"/>
</dbReference>
<dbReference type="EMBL" id="JACOOX010000002">
    <property type="protein sequence ID" value="MBC5661778.1"/>
    <property type="molecule type" value="Genomic_DNA"/>
</dbReference>
<keyword evidence="3" id="KW-0812">Transmembrane</keyword>
<keyword evidence="7" id="KW-0238">DNA-binding</keyword>
<dbReference type="Pfam" id="PF10412">
    <property type="entry name" value="TrwB_AAD_bind"/>
    <property type="match status" value="1"/>
</dbReference>
<keyword evidence="8" id="KW-1185">Reference proteome</keyword>
<evidence type="ECO:0000256" key="1">
    <source>
        <dbReference type="ARBA" id="ARBA00004651"/>
    </source>
</evidence>
<protein>
    <submittedName>
        <fullName evidence="7">Type IV secretion system DNA-binding domain-containing protein</fullName>
    </submittedName>
</protein>
<dbReference type="Gene3D" id="3.40.50.300">
    <property type="entry name" value="P-loop containing nucleotide triphosphate hydrolases"/>
    <property type="match status" value="2"/>
</dbReference>
<dbReference type="AlphaFoldDB" id="A0A8I0DR67"/>
<sequence>MENSKVIFGNELLDAYKNDMDNAVVNYWDRTYPKQVHFSLNYSMLSRHLLLLGGAGSGKTNVFKLTMTQLREKASTNDVFIVFDTKGDFYEGFGKDMDLILGNSKEYREKSQRWNIYDEVLADGENPEDYEVNAREIAASLFEDRGSSSQPFFSNAARDIFAHALIYFIREAVNNPADGLRKLNNKSLTDFLLNANGSDYEKMFNKYSDMKGVMSYLGDGTSNQALGVLGELKSMLYDLFIGVFNDNDMHGRFSMRDSVRKKQGRAIFIEYDLMTGETLTPIYRLLVDLALKEALGRSDSEGGNVYMILDELKLLPKLKHMDDALNFGRGKGVKVIAGLQSINQLYDIYGEAKGKVIAGGFSTLFAFHTSDNESREYVSKLFGTNVVGYHYTGIDGVIEKREREGYAVETWDQSSLNIGEAVIGLADNENPFLFQFTEYKDR</sequence>
<evidence type="ECO:0000256" key="2">
    <source>
        <dbReference type="ARBA" id="ARBA00022475"/>
    </source>
</evidence>
<dbReference type="InterPro" id="IPR027417">
    <property type="entry name" value="P-loop_NTPase"/>
</dbReference>
<evidence type="ECO:0000313" key="7">
    <source>
        <dbReference type="EMBL" id="MBC5661778.1"/>
    </source>
</evidence>
<name>A0A8I0DR67_9FIRM</name>
<dbReference type="PANTHER" id="PTHR37937">
    <property type="entry name" value="CONJUGATIVE TRANSFER: DNA TRANSPORT"/>
    <property type="match status" value="1"/>
</dbReference>
<accession>A0A8I0DR67</accession>
<dbReference type="InterPro" id="IPR019476">
    <property type="entry name" value="T4SS_TraD_DNA-bd"/>
</dbReference>
<dbReference type="CDD" id="cd01127">
    <property type="entry name" value="TrwB_TraG_TraD_VirD4"/>
    <property type="match status" value="1"/>
</dbReference>
<comment type="subcellular location">
    <subcellularLocation>
        <location evidence="1">Cell membrane</location>
        <topology evidence="1">Multi-pass membrane protein</topology>
    </subcellularLocation>
</comment>
<dbReference type="PANTHER" id="PTHR37937:SF1">
    <property type="entry name" value="CONJUGATIVE TRANSFER: DNA TRANSPORT"/>
    <property type="match status" value="1"/>
</dbReference>
<evidence type="ECO:0000256" key="4">
    <source>
        <dbReference type="ARBA" id="ARBA00022989"/>
    </source>
</evidence>
<keyword evidence="5" id="KW-0472">Membrane</keyword>
<comment type="caution">
    <text evidence="7">The sequence shown here is derived from an EMBL/GenBank/DDBJ whole genome shotgun (WGS) entry which is preliminary data.</text>
</comment>
<feature type="domain" description="Type IV secretion system coupling protein TraD DNA-binding" evidence="6">
    <location>
        <begin position="41"/>
        <end position="386"/>
    </location>
</feature>
<proteinExistence type="predicted"/>
<evidence type="ECO:0000259" key="6">
    <source>
        <dbReference type="Pfam" id="PF10412"/>
    </source>
</evidence>
<reference evidence="7 8" key="1">
    <citation type="submission" date="2020-08" db="EMBL/GenBank/DDBJ databases">
        <title>Genome public.</title>
        <authorList>
            <person name="Liu C."/>
            <person name="Sun Q."/>
        </authorList>
    </citation>
    <scope>NUCLEOTIDE SEQUENCE [LARGE SCALE GENOMIC DNA]</scope>
    <source>
        <strain evidence="7 8">NSJ-10</strain>
    </source>
</reference>
<dbReference type="SUPFAM" id="SSF52540">
    <property type="entry name" value="P-loop containing nucleoside triphosphate hydrolases"/>
    <property type="match status" value="1"/>
</dbReference>
<evidence type="ECO:0000256" key="3">
    <source>
        <dbReference type="ARBA" id="ARBA00022692"/>
    </source>
</evidence>
<gene>
    <name evidence="7" type="ORF">H8S09_02530</name>
</gene>
<evidence type="ECO:0000313" key="8">
    <source>
        <dbReference type="Proteomes" id="UP000615234"/>
    </source>
</evidence>
<dbReference type="Proteomes" id="UP000615234">
    <property type="component" value="Unassembled WGS sequence"/>
</dbReference>
<evidence type="ECO:0000256" key="5">
    <source>
        <dbReference type="ARBA" id="ARBA00023136"/>
    </source>
</evidence>
<keyword evidence="4" id="KW-1133">Transmembrane helix</keyword>
<organism evidence="7 8">
    <name type="scientific">Coprococcus hominis</name>
    <name type="common">ex Liu et al. 2022</name>
    <dbReference type="NCBI Taxonomy" id="2763039"/>
    <lineage>
        <taxon>Bacteria</taxon>
        <taxon>Bacillati</taxon>
        <taxon>Bacillota</taxon>
        <taxon>Clostridia</taxon>
        <taxon>Lachnospirales</taxon>
        <taxon>Lachnospiraceae</taxon>
        <taxon>Coprococcus</taxon>
    </lineage>
</organism>
<dbReference type="GO" id="GO:0005886">
    <property type="term" value="C:plasma membrane"/>
    <property type="evidence" value="ECO:0007669"/>
    <property type="project" value="UniProtKB-SubCell"/>
</dbReference>
<dbReference type="RefSeq" id="WP_118694906.1">
    <property type="nucleotide sequence ID" value="NZ_JACOOX010000002.1"/>
</dbReference>